<feature type="region of interest" description="Disordered" evidence="2">
    <location>
        <begin position="249"/>
        <end position="295"/>
    </location>
</feature>
<dbReference type="CDD" id="cd00085">
    <property type="entry name" value="HNHc"/>
    <property type="match status" value="1"/>
</dbReference>
<proteinExistence type="inferred from homology"/>
<dbReference type="GO" id="GO:0004519">
    <property type="term" value="F:endonuclease activity"/>
    <property type="evidence" value="ECO:0007669"/>
    <property type="project" value="InterPro"/>
</dbReference>
<dbReference type="Gene3D" id="1.10.30.50">
    <property type="match status" value="1"/>
</dbReference>
<dbReference type="Pfam" id="PF01844">
    <property type="entry name" value="HNH"/>
    <property type="match status" value="1"/>
</dbReference>
<dbReference type="AlphaFoldDB" id="A0A0M2HB79"/>
<dbReference type="GO" id="GO:0003676">
    <property type="term" value="F:nucleic acid binding"/>
    <property type="evidence" value="ECO:0007669"/>
    <property type="project" value="InterPro"/>
</dbReference>
<dbReference type="InterPro" id="IPR003615">
    <property type="entry name" value="HNH_nuc"/>
</dbReference>
<organism evidence="4 5">
    <name type="scientific">Microbacterium terrae</name>
    <dbReference type="NCBI Taxonomy" id="69369"/>
    <lineage>
        <taxon>Bacteria</taxon>
        <taxon>Bacillati</taxon>
        <taxon>Actinomycetota</taxon>
        <taxon>Actinomycetes</taxon>
        <taxon>Micrococcales</taxon>
        <taxon>Microbacteriaceae</taxon>
        <taxon>Microbacterium</taxon>
    </lineage>
</organism>
<feature type="region of interest" description="Disordered" evidence="2">
    <location>
        <begin position="471"/>
        <end position="490"/>
    </location>
</feature>
<comment type="caution">
    <text evidence="4">The sequence shown here is derived from an EMBL/GenBank/DDBJ whole genome shotgun (WGS) entry which is preliminary data.</text>
</comment>
<feature type="compositionally biased region" description="Basic and acidic residues" evidence="2">
    <location>
        <begin position="281"/>
        <end position="293"/>
    </location>
</feature>
<dbReference type="InterPro" id="IPR002711">
    <property type="entry name" value="HNH"/>
</dbReference>
<dbReference type="SMART" id="SM00507">
    <property type="entry name" value="HNHc"/>
    <property type="match status" value="1"/>
</dbReference>
<feature type="domain" description="HNH nuclease" evidence="3">
    <location>
        <begin position="389"/>
        <end position="440"/>
    </location>
</feature>
<evidence type="ECO:0000313" key="4">
    <source>
        <dbReference type="EMBL" id="KJL41329.1"/>
    </source>
</evidence>
<dbReference type="EMBL" id="JYIZ01000044">
    <property type="protein sequence ID" value="KJL41329.1"/>
    <property type="molecule type" value="Genomic_DNA"/>
</dbReference>
<name>A0A0M2HB79_9MICO</name>
<reference evidence="4 5" key="1">
    <citation type="submission" date="2015-02" db="EMBL/GenBank/DDBJ databases">
        <title>Draft genome sequences of ten Microbacterium spp. with emphasis on heavy metal contaminated environments.</title>
        <authorList>
            <person name="Corretto E."/>
        </authorList>
    </citation>
    <scope>NUCLEOTIDE SEQUENCE [LARGE SCALE GENOMIC DNA]</scope>
    <source>
        <strain evidence="4 5">DSM 12510</strain>
    </source>
</reference>
<protein>
    <recommendedName>
        <fullName evidence="3">HNH nuclease domain-containing protein</fullName>
    </recommendedName>
</protein>
<evidence type="ECO:0000256" key="2">
    <source>
        <dbReference type="SAM" id="MobiDB-lite"/>
    </source>
</evidence>
<sequence length="490" mass="52202">MNDLLDDIGETLAHLGRSWRRTPAGDRLAVDDLADAELVALNESLGAARRRFDAVHSRIASEIARRSRPEHGAEGLAKKNGYRTPVTLIAATTGTTVGEAAKLVSVGEATAPRRMFSGEDAPARHPFVAAALAAGEIGMPASSAIITMLDRIAMRVDRPTLDDAERTLIAQAHGLALDQLAKVITRAEAYLDPDGLQPHESEMRQMRSLRFFERDGMLCIDGKFDPVSGAPIRTAIEAVVTAEFRNEADQRGAGGASADTDGVDSGADAANLDGTAGPVSDRARGPLGDDSRARTVAQRQADALLQLAEHLLGCDSTDKPIDGPTVIVRMTLADLESGTGVATIDGVAQPISVSAARRMAASGGVIPEVLGGESEILDWGRRKRLFTRAQKLALAERDGGCVGCGLAPGMCKVHHLRWWARDLGPTDLDNGVLLCESCHHRVHDNGWEIRVEGTGVAARVWFIPPAHIDPRRTPRPGGNRRFSYAPAHAA</sequence>
<comment type="similarity">
    <text evidence="1">Belongs to the Rv1128c/1148c/1588c/1702c/1945/3466 family.</text>
</comment>
<dbReference type="Pfam" id="PF02720">
    <property type="entry name" value="DUF222"/>
    <property type="match status" value="1"/>
</dbReference>
<dbReference type="RefSeq" id="WP_045275350.1">
    <property type="nucleotide sequence ID" value="NZ_BAAAUP010000013.1"/>
</dbReference>
<dbReference type="Proteomes" id="UP000033956">
    <property type="component" value="Unassembled WGS sequence"/>
</dbReference>
<dbReference type="PATRIC" id="fig|92835.4.peg.1417"/>
<dbReference type="STRING" id="92835.RS81_01397"/>
<evidence type="ECO:0000259" key="3">
    <source>
        <dbReference type="SMART" id="SM00507"/>
    </source>
</evidence>
<dbReference type="InterPro" id="IPR003870">
    <property type="entry name" value="DUF222"/>
</dbReference>
<keyword evidence="5" id="KW-1185">Reference proteome</keyword>
<gene>
    <name evidence="4" type="ORF">RS81_01397</name>
</gene>
<dbReference type="GO" id="GO:0008270">
    <property type="term" value="F:zinc ion binding"/>
    <property type="evidence" value="ECO:0007669"/>
    <property type="project" value="InterPro"/>
</dbReference>
<evidence type="ECO:0000313" key="5">
    <source>
        <dbReference type="Proteomes" id="UP000033956"/>
    </source>
</evidence>
<evidence type="ECO:0000256" key="1">
    <source>
        <dbReference type="ARBA" id="ARBA00023450"/>
    </source>
</evidence>
<dbReference type="OrthoDB" id="5177627at2"/>
<accession>A0A0M2HB79</accession>